<feature type="binding site" evidence="6">
    <location>
        <position position="81"/>
    </location>
    <ligand>
        <name>S-adenosyl-L-methionine</name>
        <dbReference type="ChEBI" id="CHEBI:59789"/>
    </ligand>
</feature>
<dbReference type="PIRSF" id="PIRSF003078">
    <property type="entry name" value="GidB"/>
    <property type="match status" value="1"/>
</dbReference>
<evidence type="ECO:0000256" key="4">
    <source>
        <dbReference type="ARBA" id="ARBA00022679"/>
    </source>
</evidence>
<proteinExistence type="inferred from homology"/>
<comment type="caution">
    <text evidence="7">The sequence shown here is derived from an EMBL/GenBank/DDBJ whole genome shotgun (WGS) entry which is preliminary data.</text>
</comment>
<feature type="binding site" evidence="6">
    <location>
        <begin position="128"/>
        <end position="129"/>
    </location>
    <ligand>
        <name>S-adenosyl-L-methionine</name>
        <dbReference type="ChEBI" id="CHEBI:59789"/>
    </ligand>
</feature>
<keyword evidence="2 6" id="KW-0698">rRNA processing</keyword>
<keyword evidence="8" id="KW-1185">Reference proteome</keyword>
<comment type="function">
    <text evidence="6">Specifically methylates the N7 position of guanine in position 527 of 16S rRNA.</text>
</comment>
<gene>
    <name evidence="6" type="primary">rsmG</name>
    <name evidence="7" type="ORF">N177_1401</name>
</gene>
<organism evidence="7 8">
    <name type="scientific">Lutibaculum baratangense AMV1</name>
    <dbReference type="NCBI Taxonomy" id="631454"/>
    <lineage>
        <taxon>Bacteria</taxon>
        <taxon>Pseudomonadati</taxon>
        <taxon>Pseudomonadota</taxon>
        <taxon>Alphaproteobacteria</taxon>
        <taxon>Hyphomicrobiales</taxon>
        <taxon>Tepidamorphaceae</taxon>
        <taxon>Lutibaculum</taxon>
    </lineage>
</organism>
<evidence type="ECO:0000256" key="6">
    <source>
        <dbReference type="HAMAP-Rule" id="MF_00074"/>
    </source>
</evidence>
<evidence type="ECO:0000313" key="7">
    <source>
        <dbReference type="EMBL" id="ESR26066.1"/>
    </source>
</evidence>
<dbReference type="GO" id="GO:0070043">
    <property type="term" value="F:rRNA (guanine-N7-)-methyltransferase activity"/>
    <property type="evidence" value="ECO:0007669"/>
    <property type="project" value="UniProtKB-UniRule"/>
</dbReference>
<evidence type="ECO:0000256" key="2">
    <source>
        <dbReference type="ARBA" id="ARBA00022552"/>
    </source>
</evidence>
<dbReference type="PATRIC" id="fig|631454.5.peg.1386"/>
<dbReference type="EC" id="2.1.1.170" evidence="6"/>
<comment type="catalytic activity">
    <reaction evidence="6">
        <text>guanosine(527) in 16S rRNA + S-adenosyl-L-methionine = N(7)-methylguanosine(527) in 16S rRNA + S-adenosyl-L-homocysteine</text>
        <dbReference type="Rhea" id="RHEA:42732"/>
        <dbReference type="Rhea" id="RHEA-COMP:10209"/>
        <dbReference type="Rhea" id="RHEA-COMP:10210"/>
        <dbReference type="ChEBI" id="CHEBI:57856"/>
        <dbReference type="ChEBI" id="CHEBI:59789"/>
        <dbReference type="ChEBI" id="CHEBI:74269"/>
        <dbReference type="ChEBI" id="CHEBI:74480"/>
        <dbReference type="EC" id="2.1.1.170"/>
    </reaction>
</comment>
<feature type="binding site" evidence="6">
    <location>
        <position position="145"/>
    </location>
    <ligand>
        <name>S-adenosyl-L-methionine</name>
        <dbReference type="ChEBI" id="CHEBI:59789"/>
    </ligand>
</feature>
<keyword evidence="5 6" id="KW-0949">S-adenosyl-L-methionine</keyword>
<dbReference type="GO" id="GO:0005829">
    <property type="term" value="C:cytosol"/>
    <property type="evidence" value="ECO:0007669"/>
    <property type="project" value="TreeGrafter"/>
</dbReference>
<feature type="binding site" evidence="6">
    <location>
        <position position="76"/>
    </location>
    <ligand>
        <name>S-adenosyl-L-methionine</name>
        <dbReference type="ChEBI" id="CHEBI:59789"/>
    </ligand>
</feature>
<evidence type="ECO:0000256" key="3">
    <source>
        <dbReference type="ARBA" id="ARBA00022603"/>
    </source>
</evidence>
<dbReference type="OrthoDB" id="9808773at2"/>
<keyword evidence="4 6" id="KW-0808">Transferase</keyword>
<dbReference type="Pfam" id="PF02527">
    <property type="entry name" value="GidB"/>
    <property type="match status" value="1"/>
</dbReference>
<evidence type="ECO:0000256" key="1">
    <source>
        <dbReference type="ARBA" id="ARBA00022490"/>
    </source>
</evidence>
<dbReference type="eggNOG" id="COG0357">
    <property type="taxonomic scope" value="Bacteria"/>
</dbReference>
<comment type="subcellular location">
    <subcellularLocation>
        <location evidence="6">Cytoplasm</location>
    </subcellularLocation>
</comment>
<keyword evidence="1 6" id="KW-0963">Cytoplasm</keyword>
<dbReference type="STRING" id="631454.N177_1401"/>
<evidence type="ECO:0000256" key="5">
    <source>
        <dbReference type="ARBA" id="ARBA00022691"/>
    </source>
</evidence>
<sequence length="215" mass="22994">MSDRAEGEKLLQQLTGGVSRETLERLEAYVETLRQWQSVKNLVGPETLAHIWTRHVADSAQLVPHIPPGARIADLGSGAGLPGLVLACCLEGTGAHVTLVEANGRKCGFLRAAARAAGVKVTVVNARIEDALAAPDLSVDIVTARALAPLPELLRLAFPLLAQGAIGLFHKGRDVDEELTDSARYWSIEHELLPSGTHEDGRLLLIRGCRPRSAA</sequence>
<dbReference type="Proteomes" id="UP000017819">
    <property type="component" value="Unassembled WGS sequence"/>
</dbReference>
<dbReference type="HAMAP" id="MF_00074">
    <property type="entry name" value="16SrRNA_methyltr_G"/>
    <property type="match status" value="1"/>
</dbReference>
<reference evidence="7 8" key="1">
    <citation type="journal article" date="2014" name="Genome Announc.">
        <title>Draft Genome Sequence of Lutibaculum baratangense Strain AMV1T, Isolated from a Mud Volcano in Andamans, India.</title>
        <authorList>
            <person name="Singh A."/>
            <person name="Sreenivas A."/>
            <person name="Sathyanarayana Reddy G."/>
            <person name="Pinnaka A.K."/>
            <person name="Shivaji S."/>
        </authorList>
    </citation>
    <scope>NUCLEOTIDE SEQUENCE [LARGE SCALE GENOMIC DNA]</scope>
    <source>
        <strain evidence="7 8">AMV1</strain>
    </source>
</reference>
<dbReference type="SUPFAM" id="SSF53335">
    <property type="entry name" value="S-adenosyl-L-methionine-dependent methyltransferases"/>
    <property type="match status" value="1"/>
</dbReference>
<protein>
    <recommendedName>
        <fullName evidence="6">Ribosomal RNA small subunit methyltransferase G</fullName>
        <ecNumber evidence="6">2.1.1.170</ecNumber>
    </recommendedName>
    <alternativeName>
        <fullName evidence="6">16S rRNA 7-methylguanosine methyltransferase</fullName>
        <shortName evidence="6">16S rRNA m7G methyltransferase</shortName>
    </alternativeName>
</protein>
<dbReference type="PANTHER" id="PTHR31760:SF0">
    <property type="entry name" value="S-ADENOSYL-L-METHIONINE-DEPENDENT METHYLTRANSFERASES SUPERFAMILY PROTEIN"/>
    <property type="match status" value="1"/>
</dbReference>
<comment type="similarity">
    <text evidence="6">Belongs to the methyltransferase superfamily. RNA methyltransferase RsmG family.</text>
</comment>
<evidence type="ECO:0000313" key="8">
    <source>
        <dbReference type="Proteomes" id="UP000017819"/>
    </source>
</evidence>
<dbReference type="PANTHER" id="PTHR31760">
    <property type="entry name" value="S-ADENOSYL-L-METHIONINE-DEPENDENT METHYLTRANSFERASES SUPERFAMILY PROTEIN"/>
    <property type="match status" value="1"/>
</dbReference>
<accession>V4RJ04</accession>
<dbReference type="Gene3D" id="3.40.50.150">
    <property type="entry name" value="Vaccinia Virus protein VP39"/>
    <property type="match status" value="1"/>
</dbReference>
<dbReference type="AlphaFoldDB" id="V4RJ04"/>
<dbReference type="NCBIfam" id="TIGR00138">
    <property type="entry name" value="rsmG_gidB"/>
    <property type="match status" value="1"/>
</dbReference>
<comment type="caution">
    <text evidence="6">Lacks conserved residue(s) required for the propagation of feature annotation.</text>
</comment>
<keyword evidence="3 6" id="KW-0489">Methyltransferase</keyword>
<dbReference type="InterPro" id="IPR003682">
    <property type="entry name" value="rRNA_ssu_MeTfrase_G"/>
</dbReference>
<dbReference type="RefSeq" id="WP_023431546.1">
    <property type="nucleotide sequence ID" value="NZ_AWXZ01000017.1"/>
</dbReference>
<dbReference type="EMBL" id="AWXZ01000017">
    <property type="protein sequence ID" value="ESR26066.1"/>
    <property type="molecule type" value="Genomic_DNA"/>
</dbReference>
<dbReference type="CDD" id="cd02440">
    <property type="entry name" value="AdoMet_MTases"/>
    <property type="match status" value="1"/>
</dbReference>
<name>V4RJ04_9HYPH</name>
<dbReference type="InterPro" id="IPR029063">
    <property type="entry name" value="SAM-dependent_MTases_sf"/>
</dbReference>